<evidence type="ECO:0000313" key="3">
    <source>
        <dbReference type="EMBL" id="AVX06019.1"/>
    </source>
</evidence>
<protein>
    <recommendedName>
        <fullName evidence="5">Conjugal transfer protein TraF</fullName>
    </recommendedName>
</protein>
<dbReference type="InterPro" id="IPR039555">
    <property type="entry name" value="TraF/TrbB"/>
</dbReference>
<keyword evidence="3" id="KW-0614">Plasmid</keyword>
<sequence length="275" mass="31165">MRFILLTLLLFSSFSNVSMADDEFRLPFCEEEKVAGWSFYCRAPEEKSDSEDDQPEPSTATPKEPEKEPEKNPATAAMMEFRAMVDEAKYKAVLDPTPENVLAYMELNKLIAEKAGEFTDQWQRQLFAAPHLDKNVEYPLAQAGIGIYQEQLKEARRASFQKTARTSGIMFMFEDSSKCGMCRLQGEVLAFMQEEYEVSVLAVSKDGGQNEYFPEARYDPGRLQELGLEEFPAPTLALIHPQTKEIKIIGSGLLTADQVLERVYVITEVPVGERY</sequence>
<dbReference type="EMBL" id="CP021331">
    <property type="protein sequence ID" value="AVX06019.1"/>
    <property type="molecule type" value="Genomic_DNA"/>
</dbReference>
<reference evidence="3 4" key="1">
    <citation type="submission" date="2017-05" db="EMBL/GenBank/DDBJ databases">
        <title>Genome Analysis of Maritalea myrionectae HL2708#5.</title>
        <authorList>
            <consortium name="Cotde Inc.-PKNU"/>
            <person name="Jang D."/>
            <person name="Oh H.-M."/>
        </authorList>
    </citation>
    <scope>NUCLEOTIDE SEQUENCE [LARGE SCALE GENOMIC DNA]</scope>
    <source>
        <strain evidence="3 4">HL2708#5</strain>
        <plasmid evidence="4">phl2708x3</plasmid>
    </source>
</reference>
<dbReference type="KEGG" id="mmyr:MXMO3_03516"/>
<accession>A0A2R4MJ52</accession>
<organism evidence="3 4">
    <name type="scientific">Maritalea myrionectae</name>
    <dbReference type="NCBI Taxonomy" id="454601"/>
    <lineage>
        <taxon>Bacteria</taxon>
        <taxon>Pseudomonadati</taxon>
        <taxon>Pseudomonadota</taxon>
        <taxon>Alphaproteobacteria</taxon>
        <taxon>Hyphomicrobiales</taxon>
        <taxon>Devosiaceae</taxon>
        <taxon>Maritalea</taxon>
    </lineage>
</organism>
<proteinExistence type="predicted"/>
<dbReference type="RefSeq" id="WP_117396967.1">
    <property type="nucleotide sequence ID" value="NZ_CP021331.1"/>
</dbReference>
<evidence type="ECO:0000256" key="2">
    <source>
        <dbReference type="SAM" id="SignalP"/>
    </source>
</evidence>
<keyword evidence="2" id="KW-0732">Signal</keyword>
<feature type="region of interest" description="Disordered" evidence="1">
    <location>
        <begin position="45"/>
        <end position="73"/>
    </location>
</feature>
<name>A0A2R4MJ52_9HYPH</name>
<dbReference type="Proteomes" id="UP000258927">
    <property type="component" value="Plasmid pHL2708X3"/>
</dbReference>
<gene>
    <name evidence="3" type="ORF">MXMO3_03516</name>
</gene>
<evidence type="ECO:0008006" key="5">
    <source>
        <dbReference type="Google" id="ProtNLM"/>
    </source>
</evidence>
<evidence type="ECO:0000313" key="4">
    <source>
        <dbReference type="Proteomes" id="UP000258927"/>
    </source>
</evidence>
<evidence type="ECO:0000256" key="1">
    <source>
        <dbReference type="SAM" id="MobiDB-lite"/>
    </source>
</evidence>
<feature type="chain" id="PRO_5015323435" description="Conjugal transfer protein TraF" evidence="2">
    <location>
        <begin position="21"/>
        <end position="275"/>
    </location>
</feature>
<geneLocation type="plasmid" evidence="4">
    <name>phl2708x3</name>
</geneLocation>
<dbReference type="Pfam" id="PF13728">
    <property type="entry name" value="TraF"/>
    <property type="match status" value="1"/>
</dbReference>
<dbReference type="AlphaFoldDB" id="A0A2R4MJ52"/>
<keyword evidence="4" id="KW-1185">Reference proteome</keyword>
<feature type="signal peptide" evidence="2">
    <location>
        <begin position="1"/>
        <end position="20"/>
    </location>
</feature>